<organism evidence="2">
    <name type="scientific">uncultured Caudovirales phage</name>
    <dbReference type="NCBI Taxonomy" id="2100421"/>
    <lineage>
        <taxon>Viruses</taxon>
        <taxon>Duplodnaviria</taxon>
        <taxon>Heunggongvirae</taxon>
        <taxon>Uroviricota</taxon>
        <taxon>Caudoviricetes</taxon>
        <taxon>Peduoviridae</taxon>
        <taxon>Maltschvirus</taxon>
        <taxon>Maltschvirus maltsch</taxon>
    </lineage>
</organism>
<reference evidence="2" key="1">
    <citation type="submission" date="2020-04" db="EMBL/GenBank/DDBJ databases">
        <authorList>
            <person name="Chiriac C."/>
            <person name="Salcher M."/>
            <person name="Ghai R."/>
            <person name="Kavagutti S V."/>
        </authorList>
    </citation>
    <scope>NUCLEOTIDE SEQUENCE</scope>
</reference>
<dbReference type="EMBL" id="LR797293">
    <property type="protein sequence ID" value="CAB4199581.1"/>
    <property type="molecule type" value="Genomic_DNA"/>
</dbReference>
<dbReference type="InterPro" id="IPR038726">
    <property type="entry name" value="PDDEXK_AddAB-type"/>
</dbReference>
<accession>A0A6J5LNG9</accession>
<dbReference type="EMBL" id="LR796308">
    <property type="protein sequence ID" value="CAB4135908.1"/>
    <property type="molecule type" value="Genomic_DNA"/>
</dbReference>
<evidence type="ECO:0000313" key="3">
    <source>
        <dbReference type="EMBL" id="CAB4150862.1"/>
    </source>
</evidence>
<feature type="domain" description="PD-(D/E)XK endonuclease-like" evidence="1">
    <location>
        <begin position="12"/>
        <end position="232"/>
    </location>
</feature>
<sequence>MTYNNPFPDVPSASRIERIHHCPASLQMERAAPKRIEDTTDADLGNEVHAILAGEDSEDEASASAVQTAEMCDEQTERLLADWLISGETYAVKGYREVRYGLTKLGNVAIVHADSRADFIFTGQFDRLYVQGDRGLLIDFKALHGEHTEALNNPQLASLAVLVARRHKLSSVRVALVQPWKGKPTMADYGEGELCRAQVWLVDALQNATAATPDDRKAGKWCNYCKANSVCQTFRNAQLQAIEVIDPATIAGMDDETQKAAMWARACSLTPAQHEAAYNGLAMVKRYAHAIGASFKQRVEAGEIAGYGIKEKKGKRSISDVGTVFARAAALGVTADAFTTECSIALGALNTLLKTATGAKGKALEAIAAEVLRDATETSKGSTEVVKGLTLEGAA</sequence>
<proteinExistence type="predicted"/>
<evidence type="ECO:0000313" key="2">
    <source>
        <dbReference type="EMBL" id="CAB4135908.1"/>
    </source>
</evidence>
<gene>
    <name evidence="4" type="ORF">UFOVP1350_8</name>
    <name evidence="2" type="ORF">UFOVP301_29</name>
    <name evidence="3" type="ORF">UFOVP576_42</name>
</gene>
<evidence type="ECO:0000313" key="4">
    <source>
        <dbReference type="EMBL" id="CAB4199581.1"/>
    </source>
</evidence>
<name>A0A6J5LNG9_9CAUD</name>
<evidence type="ECO:0000259" key="1">
    <source>
        <dbReference type="Pfam" id="PF12705"/>
    </source>
</evidence>
<dbReference type="Pfam" id="PF12705">
    <property type="entry name" value="PDDEXK_1"/>
    <property type="match status" value="1"/>
</dbReference>
<dbReference type="EMBL" id="LR796550">
    <property type="protein sequence ID" value="CAB4150862.1"/>
    <property type="molecule type" value="Genomic_DNA"/>
</dbReference>
<protein>
    <recommendedName>
        <fullName evidence="1">PD-(D/E)XK endonuclease-like domain-containing protein</fullName>
    </recommendedName>
</protein>